<protein>
    <submittedName>
        <fullName evidence="4">XRE family transcriptional regulator</fullName>
    </submittedName>
</protein>
<gene>
    <name evidence="4" type="ORF">AKJ31_20280</name>
</gene>
<dbReference type="SUPFAM" id="SSF47413">
    <property type="entry name" value="lambda repressor-like DNA-binding domains"/>
    <property type="match status" value="1"/>
</dbReference>
<dbReference type="PANTHER" id="PTHR46558:SF4">
    <property type="entry name" value="DNA-BIDING PHAGE PROTEIN"/>
    <property type="match status" value="1"/>
</dbReference>
<reference evidence="5" key="1">
    <citation type="submission" date="2015-08" db="EMBL/GenBank/DDBJ databases">
        <title>Vibrio galatheae sp. nov., a novel member of the Vibrionaceae family isolated from the Solomon Islands.</title>
        <authorList>
            <person name="Giubergia S."/>
            <person name="Machado H."/>
            <person name="Mateiu R.V."/>
            <person name="Gram L."/>
        </authorList>
    </citation>
    <scope>NUCLEOTIDE SEQUENCE [LARGE SCALE GENOMIC DNA]</scope>
    <source>
        <strain evidence="5">DSM 19134</strain>
    </source>
</reference>
<dbReference type="InterPro" id="IPR010982">
    <property type="entry name" value="Lambda_DNA-bd_dom_sf"/>
</dbReference>
<keyword evidence="1" id="KW-0238">DNA-binding</keyword>
<comment type="caution">
    <text evidence="4">The sequence shown here is derived from an EMBL/GenBank/DDBJ whole genome shotgun (WGS) entry which is preliminary data.</text>
</comment>
<dbReference type="SMART" id="SM00530">
    <property type="entry name" value="HTH_XRE"/>
    <property type="match status" value="1"/>
</dbReference>
<dbReference type="InterPro" id="IPR001387">
    <property type="entry name" value="Cro/C1-type_HTH"/>
</dbReference>
<dbReference type="Proteomes" id="UP000037530">
    <property type="component" value="Unassembled WGS sequence"/>
</dbReference>
<keyword evidence="2" id="KW-0812">Transmembrane</keyword>
<evidence type="ECO:0000313" key="5">
    <source>
        <dbReference type="Proteomes" id="UP000037530"/>
    </source>
</evidence>
<dbReference type="CDD" id="cd00093">
    <property type="entry name" value="HTH_XRE"/>
    <property type="match status" value="1"/>
</dbReference>
<dbReference type="Gene3D" id="1.10.260.40">
    <property type="entry name" value="lambda repressor-like DNA-binding domains"/>
    <property type="match status" value="1"/>
</dbReference>
<dbReference type="STRING" id="171383.AKJ31_20280"/>
<dbReference type="PATRIC" id="fig|171383.3.peg.4141"/>
<evidence type="ECO:0000256" key="2">
    <source>
        <dbReference type="SAM" id="Phobius"/>
    </source>
</evidence>
<keyword evidence="2" id="KW-0472">Membrane</keyword>
<feature type="transmembrane region" description="Helical" evidence="2">
    <location>
        <begin position="108"/>
        <end position="126"/>
    </location>
</feature>
<dbReference type="PANTHER" id="PTHR46558">
    <property type="entry name" value="TRACRIPTIONAL REGULATORY PROTEIN-RELATED-RELATED"/>
    <property type="match status" value="1"/>
</dbReference>
<evidence type="ECO:0000256" key="1">
    <source>
        <dbReference type="ARBA" id="ARBA00023125"/>
    </source>
</evidence>
<dbReference type="OrthoDB" id="6198804at2"/>
<name>A0A0M0HV67_9VIBR</name>
<feature type="domain" description="HTH cro/C1-type" evidence="3">
    <location>
        <begin position="16"/>
        <end position="70"/>
    </location>
</feature>
<dbReference type="AlphaFoldDB" id="A0A0M0HV67"/>
<dbReference type="EMBL" id="LHPI01000025">
    <property type="protein sequence ID" value="KOO05949.1"/>
    <property type="molecule type" value="Genomic_DNA"/>
</dbReference>
<keyword evidence="5" id="KW-1185">Reference proteome</keyword>
<dbReference type="RefSeq" id="WP_053410848.1">
    <property type="nucleotide sequence ID" value="NZ_LHPI01000025.1"/>
</dbReference>
<dbReference type="Pfam" id="PF01381">
    <property type="entry name" value="HTH_3"/>
    <property type="match status" value="1"/>
</dbReference>
<accession>A0A0M0HV67</accession>
<sequence length="129" mass="13486">MQDKMVSYSSILGVVVANKRKELGIEQSVLAEKMGLSQASYSRLESGKSTFSVDQMFECAKALGIAPDELFNSVVNTVNNLKESEQVSVQAQLRGNATKAKSEGGSNVGTFIAGAALGALIVGLAGKSK</sequence>
<keyword evidence="2" id="KW-1133">Transmembrane helix</keyword>
<dbReference type="PROSITE" id="PS50943">
    <property type="entry name" value="HTH_CROC1"/>
    <property type="match status" value="1"/>
</dbReference>
<proteinExistence type="predicted"/>
<evidence type="ECO:0000313" key="4">
    <source>
        <dbReference type="EMBL" id="KOO05949.1"/>
    </source>
</evidence>
<dbReference type="GO" id="GO:0003677">
    <property type="term" value="F:DNA binding"/>
    <property type="evidence" value="ECO:0007669"/>
    <property type="project" value="UniProtKB-KW"/>
</dbReference>
<evidence type="ECO:0000259" key="3">
    <source>
        <dbReference type="PROSITE" id="PS50943"/>
    </source>
</evidence>
<organism evidence="4 5">
    <name type="scientific">Vibrio hepatarius</name>
    <dbReference type="NCBI Taxonomy" id="171383"/>
    <lineage>
        <taxon>Bacteria</taxon>
        <taxon>Pseudomonadati</taxon>
        <taxon>Pseudomonadota</taxon>
        <taxon>Gammaproteobacteria</taxon>
        <taxon>Vibrionales</taxon>
        <taxon>Vibrionaceae</taxon>
        <taxon>Vibrio</taxon>
        <taxon>Vibrio oreintalis group</taxon>
    </lineage>
</organism>